<evidence type="ECO:0000256" key="3">
    <source>
        <dbReference type="RuleBase" id="RU362132"/>
    </source>
</evidence>
<evidence type="ECO:0000313" key="8">
    <source>
        <dbReference type="Proteomes" id="UP000252100"/>
    </source>
</evidence>
<dbReference type="KEGG" id="rue:DT065_08915"/>
<dbReference type="SUPFAM" id="SSF52467">
    <property type="entry name" value="DHS-like NAD/FAD-binding domain"/>
    <property type="match status" value="1"/>
</dbReference>
<dbReference type="GO" id="GO:0003984">
    <property type="term" value="F:acetolactate synthase activity"/>
    <property type="evidence" value="ECO:0007669"/>
    <property type="project" value="TreeGrafter"/>
</dbReference>
<feature type="domain" description="Thiamine pyrophosphate enzyme central" evidence="4">
    <location>
        <begin position="196"/>
        <end position="329"/>
    </location>
</feature>
<dbReference type="InterPro" id="IPR000399">
    <property type="entry name" value="TPP-bd_CS"/>
</dbReference>
<sequence>MTKRYQKTMTGGEAVVECMQIEGVEHVFTVPGESFLAVLDALEHQTSIRLIANRHEGGAGFMGEGYAKASGKPGVVMATRGVGAANASIAMHTAYQDSTPLVVFLGQVQRDFRGREGFQEVDFGSNFHEMAKWTTEITDAQRVPELVQKAFRVAQTGRPGPVLVSLPEDMLKDEALMTFGPAAHKPRPTPSQEEAKKFLELLQQSKRPIVIAGGGVQLSGAEEALRHFAEKYAIPVIAGFRRQDLIDNHHPNYVGHMGLGAARSLVKHFQEADLVIALGTRLSEATSQNYTLLEWEQSLIHVDVDPNTIGMVYAPDLGIVADLKMALEAFTDLPLQQTWENWLQTCKQSFDRIVEKPGDDSIYTSVVETLYNRLPEEALLTNDAGNYATWVNGLFRLKGSNSFIGPANGAMGYGLPAAVGAKLFEPERPVVALCGDGGFMMTIQEIETSIRANVPVICIVFNNQMYGTIRMHQEMHYPEKVIGTDLGKVDFAKMAEAMGANGCNVETGEGFRIALMDALDVETTTVIDVKCDDEPYVAYRKTIDDMRKAFRS</sequence>
<keyword evidence="2 3" id="KW-0786">Thiamine pyrophosphate</keyword>
<dbReference type="SUPFAM" id="SSF52518">
    <property type="entry name" value="Thiamin diphosphate-binding fold (THDP-binding)"/>
    <property type="match status" value="2"/>
</dbReference>
<feature type="domain" description="Thiamine pyrophosphate enzyme N-terminal TPP-binding" evidence="6">
    <location>
        <begin position="9"/>
        <end position="123"/>
    </location>
</feature>
<dbReference type="AlphaFoldDB" id="A0A345BYV0"/>
<evidence type="ECO:0000256" key="2">
    <source>
        <dbReference type="ARBA" id="ARBA00023052"/>
    </source>
</evidence>
<gene>
    <name evidence="7" type="ORF">DT065_08915</name>
</gene>
<dbReference type="InterPro" id="IPR045229">
    <property type="entry name" value="TPP_enz"/>
</dbReference>
<dbReference type="FunFam" id="3.40.50.970:FF:000007">
    <property type="entry name" value="Acetolactate synthase"/>
    <property type="match status" value="1"/>
</dbReference>
<dbReference type="InterPro" id="IPR011766">
    <property type="entry name" value="TPP_enzyme_TPP-bd"/>
</dbReference>
<organism evidence="7 8">
    <name type="scientific">Salicibibacter kimchii</name>
    <dbReference type="NCBI Taxonomy" id="2099786"/>
    <lineage>
        <taxon>Bacteria</taxon>
        <taxon>Bacillati</taxon>
        <taxon>Bacillota</taxon>
        <taxon>Bacilli</taxon>
        <taxon>Bacillales</taxon>
        <taxon>Bacillaceae</taxon>
        <taxon>Salicibibacter</taxon>
    </lineage>
</organism>
<dbReference type="CDD" id="cd00568">
    <property type="entry name" value="TPP_enzymes"/>
    <property type="match status" value="1"/>
</dbReference>
<dbReference type="GO" id="GO:0009099">
    <property type="term" value="P:L-valine biosynthetic process"/>
    <property type="evidence" value="ECO:0007669"/>
    <property type="project" value="TreeGrafter"/>
</dbReference>
<dbReference type="PROSITE" id="PS00187">
    <property type="entry name" value="TPP_ENZYMES"/>
    <property type="match status" value="1"/>
</dbReference>
<dbReference type="InterPro" id="IPR029061">
    <property type="entry name" value="THDP-binding"/>
</dbReference>
<dbReference type="Proteomes" id="UP000252100">
    <property type="component" value="Chromosome"/>
</dbReference>
<dbReference type="Pfam" id="PF02775">
    <property type="entry name" value="TPP_enzyme_C"/>
    <property type="match status" value="1"/>
</dbReference>
<keyword evidence="8" id="KW-1185">Reference proteome</keyword>
<dbReference type="PANTHER" id="PTHR18968:SF120">
    <property type="entry name" value="ACETOLACTATE SYNTHASE LARGE SUBUNIT"/>
    <property type="match status" value="1"/>
</dbReference>
<name>A0A345BYV0_9BACI</name>
<dbReference type="GO" id="GO:0009097">
    <property type="term" value="P:isoleucine biosynthetic process"/>
    <property type="evidence" value="ECO:0007669"/>
    <property type="project" value="TreeGrafter"/>
</dbReference>
<dbReference type="InterPro" id="IPR012000">
    <property type="entry name" value="Thiamin_PyroP_enz_cen_dom"/>
</dbReference>
<dbReference type="InterPro" id="IPR012001">
    <property type="entry name" value="Thiamin_PyroP_enz_TPP-bd_dom"/>
</dbReference>
<protein>
    <submittedName>
        <fullName evidence="7">Acetolactate synthase</fullName>
    </submittedName>
</protein>
<dbReference type="PANTHER" id="PTHR18968">
    <property type="entry name" value="THIAMINE PYROPHOSPHATE ENZYMES"/>
    <property type="match status" value="1"/>
</dbReference>
<proteinExistence type="inferred from homology"/>
<dbReference type="NCBIfam" id="NF006052">
    <property type="entry name" value="PRK08199.1"/>
    <property type="match status" value="1"/>
</dbReference>
<dbReference type="OrthoDB" id="4494979at2"/>
<evidence type="ECO:0000259" key="6">
    <source>
        <dbReference type="Pfam" id="PF02776"/>
    </source>
</evidence>
<dbReference type="Pfam" id="PF00205">
    <property type="entry name" value="TPP_enzyme_M"/>
    <property type="match status" value="1"/>
</dbReference>
<dbReference type="GO" id="GO:0050660">
    <property type="term" value="F:flavin adenine dinucleotide binding"/>
    <property type="evidence" value="ECO:0007669"/>
    <property type="project" value="TreeGrafter"/>
</dbReference>
<reference evidence="7 8" key="1">
    <citation type="journal article" date="2018" name="J. Microbiol.">
        <title>Salicibibacter kimchii gen. nov., sp. nov., a moderately halophilic and alkalitolerant bacterium in the family Bacillaceae, isolated from kimchi.</title>
        <authorList>
            <person name="Jang J.Y."/>
            <person name="Oh Y.J."/>
            <person name="Lim S.K."/>
            <person name="Park H.K."/>
            <person name="Lee C."/>
            <person name="Kim J.Y."/>
            <person name="Lee M.A."/>
            <person name="Choi H.J."/>
        </authorList>
    </citation>
    <scope>NUCLEOTIDE SEQUENCE [LARGE SCALE GENOMIC DNA]</scope>
    <source>
        <strain evidence="7 8">NKC1-1</strain>
    </source>
</reference>
<dbReference type="InterPro" id="IPR029035">
    <property type="entry name" value="DHS-like_NAD/FAD-binding_dom"/>
</dbReference>
<dbReference type="Pfam" id="PF02776">
    <property type="entry name" value="TPP_enzyme_N"/>
    <property type="match status" value="1"/>
</dbReference>
<dbReference type="Gene3D" id="3.40.50.970">
    <property type="match status" value="2"/>
</dbReference>
<dbReference type="GO" id="GO:0030976">
    <property type="term" value="F:thiamine pyrophosphate binding"/>
    <property type="evidence" value="ECO:0007669"/>
    <property type="project" value="InterPro"/>
</dbReference>
<dbReference type="EMBL" id="CP031092">
    <property type="protein sequence ID" value="AXF56131.1"/>
    <property type="molecule type" value="Genomic_DNA"/>
</dbReference>
<dbReference type="GO" id="GO:0000287">
    <property type="term" value="F:magnesium ion binding"/>
    <property type="evidence" value="ECO:0007669"/>
    <property type="project" value="InterPro"/>
</dbReference>
<comment type="similarity">
    <text evidence="1 3">Belongs to the TPP enzyme family.</text>
</comment>
<dbReference type="Gene3D" id="3.40.50.1220">
    <property type="entry name" value="TPP-binding domain"/>
    <property type="match status" value="1"/>
</dbReference>
<dbReference type="RefSeq" id="WP_114372641.1">
    <property type="nucleotide sequence ID" value="NZ_CP031092.1"/>
</dbReference>
<evidence type="ECO:0000259" key="5">
    <source>
        <dbReference type="Pfam" id="PF02775"/>
    </source>
</evidence>
<feature type="domain" description="Thiamine pyrophosphate enzyme TPP-binding" evidence="5">
    <location>
        <begin position="383"/>
        <end position="529"/>
    </location>
</feature>
<evidence type="ECO:0000259" key="4">
    <source>
        <dbReference type="Pfam" id="PF00205"/>
    </source>
</evidence>
<accession>A0A345BYV0</accession>
<evidence type="ECO:0000313" key="7">
    <source>
        <dbReference type="EMBL" id="AXF56131.1"/>
    </source>
</evidence>
<dbReference type="CDD" id="cd07035">
    <property type="entry name" value="TPP_PYR_POX_like"/>
    <property type="match status" value="1"/>
</dbReference>
<evidence type="ECO:0000256" key="1">
    <source>
        <dbReference type="ARBA" id="ARBA00007812"/>
    </source>
</evidence>
<dbReference type="GO" id="GO:0005948">
    <property type="term" value="C:acetolactate synthase complex"/>
    <property type="evidence" value="ECO:0007669"/>
    <property type="project" value="TreeGrafter"/>
</dbReference>